<feature type="binding site" evidence="15 16">
    <location>
        <position position="117"/>
    </location>
    <ligand>
        <name>S-adenosyl-L-methionine</name>
        <dbReference type="ChEBI" id="CHEBI:59789"/>
    </ligand>
</feature>
<accession>A0A356LIK4</accession>
<evidence type="ECO:0000256" key="3">
    <source>
        <dbReference type="ARBA" id="ARBA00007630"/>
    </source>
</evidence>
<dbReference type="FunFam" id="3.40.1280.10:FF:000001">
    <property type="entry name" value="tRNA (guanine-N(1)-)-methyltransferase"/>
    <property type="match status" value="1"/>
</dbReference>
<keyword evidence="11 15" id="KW-0819">tRNA processing</keyword>
<feature type="domain" description="tRNA methyltransferase TRMD/TRM10-type" evidence="18">
    <location>
        <begin position="1"/>
        <end position="232"/>
    </location>
</feature>
<dbReference type="PANTHER" id="PTHR46417">
    <property type="entry name" value="TRNA (GUANINE-N(1)-)-METHYLTRANSFERASE"/>
    <property type="match status" value="1"/>
</dbReference>
<dbReference type="PIRSF" id="PIRSF000386">
    <property type="entry name" value="tRNA_mtase"/>
    <property type="match status" value="1"/>
</dbReference>
<proteinExistence type="inferred from homology"/>
<organism evidence="19 20">
    <name type="scientific">Advenella kashmirensis</name>
    <dbReference type="NCBI Taxonomy" id="310575"/>
    <lineage>
        <taxon>Bacteria</taxon>
        <taxon>Pseudomonadati</taxon>
        <taxon>Pseudomonadota</taxon>
        <taxon>Betaproteobacteria</taxon>
        <taxon>Burkholderiales</taxon>
        <taxon>Alcaligenaceae</taxon>
    </lineage>
</organism>
<evidence type="ECO:0000313" key="20">
    <source>
        <dbReference type="Proteomes" id="UP000264036"/>
    </source>
</evidence>
<dbReference type="InterPro" id="IPR023148">
    <property type="entry name" value="tRNA_m1G_MeTrfase_C_sf"/>
</dbReference>
<dbReference type="AlphaFoldDB" id="A0A356LIK4"/>
<evidence type="ECO:0000256" key="17">
    <source>
        <dbReference type="RuleBase" id="RU003464"/>
    </source>
</evidence>
<evidence type="ECO:0000256" key="6">
    <source>
        <dbReference type="ARBA" id="ARBA00014679"/>
    </source>
</evidence>
<comment type="caution">
    <text evidence="19">The sequence shown here is derived from an EMBL/GenBank/DDBJ whole genome shotgun (WGS) entry which is preliminary data.</text>
</comment>
<dbReference type="Gene3D" id="1.10.1270.20">
    <property type="entry name" value="tRNA(m1g37)methyltransferase, domain 2"/>
    <property type="match status" value="1"/>
</dbReference>
<dbReference type="SUPFAM" id="SSF75217">
    <property type="entry name" value="alpha/beta knot"/>
    <property type="match status" value="1"/>
</dbReference>
<sequence length="260" mass="28260">MRFDVITLFPELFTAVSDSGVTGRAHRQGIWSVNTWNPRSYTTDVHHTVDDRPYGGGPGMVMLSQPLERALMAARSHQQAQGVSPLPVILMSPVGRRFDQAVAQSLAATPGAILLCGRYEGIDQRFVDQYVDDELSLGDFVLSGGEIAAMAIMDAVVRLLPEVLHTADSAIQDSFQPSLSGLLDSSHYTRPEVFNGVSVPSVLSSGHHKNIARWRREASLALTASRRPDLIDAARQKGWLTGEDEAFLRTLSSASNGQSC</sequence>
<comment type="subcellular location">
    <subcellularLocation>
        <location evidence="2 15 17">Cytoplasm</location>
    </subcellularLocation>
</comment>
<evidence type="ECO:0000256" key="4">
    <source>
        <dbReference type="ARBA" id="ARBA00011738"/>
    </source>
</evidence>
<comment type="function">
    <text evidence="1 15 17">Specifically methylates guanosine-37 in various tRNAs.</text>
</comment>
<evidence type="ECO:0000256" key="7">
    <source>
        <dbReference type="ARBA" id="ARBA00022490"/>
    </source>
</evidence>
<comment type="catalytic activity">
    <reaction evidence="14 15 17">
        <text>guanosine(37) in tRNA + S-adenosyl-L-methionine = N(1)-methylguanosine(37) in tRNA + S-adenosyl-L-homocysteine + H(+)</text>
        <dbReference type="Rhea" id="RHEA:36899"/>
        <dbReference type="Rhea" id="RHEA-COMP:10145"/>
        <dbReference type="Rhea" id="RHEA-COMP:10147"/>
        <dbReference type="ChEBI" id="CHEBI:15378"/>
        <dbReference type="ChEBI" id="CHEBI:57856"/>
        <dbReference type="ChEBI" id="CHEBI:59789"/>
        <dbReference type="ChEBI" id="CHEBI:73542"/>
        <dbReference type="ChEBI" id="CHEBI:74269"/>
        <dbReference type="EC" id="2.1.1.228"/>
    </reaction>
</comment>
<dbReference type="Pfam" id="PF01746">
    <property type="entry name" value="tRNA_m1G_MT"/>
    <property type="match status" value="1"/>
</dbReference>
<dbReference type="CDD" id="cd18080">
    <property type="entry name" value="TrmD-like"/>
    <property type="match status" value="1"/>
</dbReference>
<evidence type="ECO:0000256" key="1">
    <source>
        <dbReference type="ARBA" id="ARBA00002634"/>
    </source>
</evidence>
<evidence type="ECO:0000256" key="13">
    <source>
        <dbReference type="ARBA" id="ARBA00033392"/>
    </source>
</evidence>
<dbReference type="HAMAP" id="MF_00605">
    <property type="entry name" value="TrmD"/>
    <property type="match status" value="1"/>
</dbReference>
<keyword evidence="10 15" id="KW-0949">S-adenosyl-L-methionine</keyword>
<keyword evidence="7 15" id="KW-0963">Cytoplasm</keyword>
<dbReference type="GO" id="GO:0002939">
    <property type="term" value="P:tRNA N1-guanine methylation"/>
    <property type="evidence" value="ECO:0007669"/>
    <property type="project" value="TreeGrafter"/>
</dbReference>
<evidence type="ECO:0000256" key="12">
    <source>
        <dbReference type="ARBA" id="ARBA00029736"/>
    </source>
</evidence>
<evidence type="ECO:0000256" key="16">
    <source>
        <dbReference type="PIRSR" id="PIRSR000386-1"/>
    </source>
</evidence>
<reference evidence="19 20" key="1">
    <citation type="journal article" date="2018" name="Nat. Biotechnol.">
        <title>A standardized bacterial taxonomy based on genome phylogeny substantially revises the tree of life.</title>
        <authorList>
            <person name="Parks D.H."/>
            <person name="Chuvochina M."/>
            <person name="Waite D.W."/>
            <person name="Rinke C."/>
            <person name="Skarshewski A."/>
            <person name="Chaumeil P.A."/>
            <person name="Hugenholtz P."/>
        </authorList>
    </citation>
    <scope>NUCLEOTIDE SEQUENCE [LARGE SCALE GENOMIC DNA]</scope>
    <source>
        <strain evidence="19">UBA10707</strain>
    </source>
</reference>
<protein>
    <recommendedName>
        <fullName evidence="6 15">tRNA (guanine-N(1)-)-methyltransferase</fullName>
        <ecNumber evidence="5 15">2.1.1.228</ecNumber>
    </recommendedName>
    <alternativeName>
        <fullName evidence="12 15">M1G-methyltransferase</fullName>
    </alternativeName>
    <alternativeName>
        <fullName evidence="13 15">tRNA [GM37] methyltransferase</fullName>
    </alternativeName>
</protein>
<evidence type="ECO:0000256" key="8">
    <source>
        <dbReference type="ARBA" id="ARBA00022603"/>
    </source>
</evidence>
<dbReference type="EMBL" id="DOEK01000029">
    <property type="protein sequence ID" value="HBP30401.1"/>
    <property type="molecule type" value="Genomic_DNA"/>
</dbReference>
<dbReference type="GO" id="GO:0005829">
    <property type="term" value="C:cytosol"/>
    <property type="evidence" value="ECO:0007669"/>
    <property type="project" value="TreeGrafter"/>
</dbReference>
<dbReference type="Proteomes" id="UP000264036">
    <property type="component" value="Unassembled WGS sequence"/>
</dbReference>
<dbReference type="InterPro" id="IPR029026">
    <property type="entry name" value="tRNA_m1G_MTases_N"/>
</dbReference>
<dbReference type="PANTHER" id="PTHR46417:SF1">
    <property type="entry name" value="TRNA (GUANINE-N(1)-)-METHYLTRANSFERASE"/>
    <property type="match status" value="1"/>
</dbReference>
<gene>
    <name evidence="15" type="primary">trmD</name>
    <name evidence="19" type="ORF">DD666_13390</name>
</gene>
<dbReference type="InterPro" id="IPR016009">
    <property type="entry name" value="tRNA_MeTrfase_TRMD/TRM10"/>
</dbReference>
<evidence type="ECO:0000259" key="18">
    <source>
        <dbReference type="Pfam" id="PF01746"/>
    </source>
</evidence>
<dbReference type="EC" id="2.1.1.228" evidence="5 15"/>
<dbReference type="InterPro" id="IPR002649">
    <property type="entry name" value="tRNA_m1G_MeTrfase_TrmD"/>
</dbReference>
<evidence type="ECO:0000256" key="14">
    <source>
        <dbReference type="ARBA" id="ARBA00047783"/>
    </source>
</evidence>
<feature type="binding site" evidence="15 16">
    <location>
        <begin position="137"/>
        <end position="142"/>
    </location>
    <ligand>
        <name>S-adenosyl-L-methionine</name>
        <dbReference type="ChEBI" id="CHEBI:59789"/>
    </ligand>
</feature>
<dbReference type="GO" id="GO:0052906">
    <property type="term" value="F:tRNA (guanine(37)-N1)-methyltransferase activity"/>
    <property type="evidence" value="ECO:0007669"/>
    <property type="project" value="UniProtKB-UniRule"/>
</dbReference>
<evidence type="ECO:0000313" key="19">
    <source>
        <dbReference type="EMBL" id="HBP30401.1"/>
    </source>
</evidence>
<dbReference type="Gene3D" id="3.40.1280.10">
    <property type="match status" value="1"/>
</dbReference>
<evidence type="ECO:0000256" key="10">
    <source>
        <dbReference type="ARBA" id="ARBA00022691"/>
    </source>
</evidence>
<dbReference type="InterPro" id="IPR029028">
    <property type="entry name" value="Alpha/beta_knot_MTases"/>
</dbReference>
<evidence type="ECO:0000256" key="15">
    <source>
        <dbReference type="HAMAP-Rule" id="MF_00605"/>
    </source>
</evidence>
<name>A0A356LIK4_9BURK</name>
<evidence type="ECO:0000256" key="5">
    <source>
        <dbReference type="ARBA" id="ARBA00012807"/>
    </source>
</evidence>
<evidence type="ECO:0000256" key="9">
    <source>
        <dbReference type="ARBA" id="ARBA00022679"/>
    </source>
</evidence>
<keyword evidence="8 15" id="KW-0489">Methyltransferase</keyword>
<comment type="similarity">
    <text evidence="3 15 17">Belongs to the RNA methyltransferase TrmD family.</text>
</comment>
<dbReference type="NCBIfam" id="TIGR00088">
    <property type="entry name" value="trmD"/>
    <property type="match status" value="1"/>
</dbReference>
<comment type="subunit">
    <text evidence="4 15 17">Homodimer.</text>
</comment>
<dbReference type="NCBIfam" id="NF000648">
    <property type="entry name" value="PRK00026.1"/>
    <property type="match status" value="1"/>
</dbReference>
<keyword evidence="9 15" id="KW-0808">Transferase</keyword>
<evidence type="ECO:0000256" key="11">
    <source>
        <dbReference type="ARBA" id="ARBA00022694"/>
    </source>
</evidence>
<evidence type="ECO:0000256" key="2">
    <source>
        <dbReference type="ARBA" id="ARBA00004496"/>
    </source>
</evidence>